<dbReference type="GO" id="GO:0009651">
    <property type="term" value="P:response to salt stress"/>
    <property type="evidence" value="ECO:0007669"/>
    <property type="project" value="TreeGrafter"/>
</dbReference>
<dbReference type="GO" id="GO:0009414">
    <property type="term" value="P:response to water deprivation"/>
    <property type="evidence" value="ECO:0007669"/>
    <property type="project" value="TreeGrafter"/>
</dbReference>
<evidence type="ECO:0000313" key="4">
    <source>
        <dbReference type="Proteomes" id="UP000265520"/>
    </source>
</evidence>
<dbReference type="PANTHER" id="PTHR10502">
    <property type="entry name" value="ANNEXIN"/>
    <property type="match status" value="1"/>
</dbReference>
<organism evidence="3 4">
    <name type="scientific">Trifolium medium</name>
    <dbReference type="NCBI Taxonomy" id="97028"/>
    <lineage>
        <taxon>Eukaryota</taxon>
        <taxon>Viridiplantae</taxon>
        <taxon>Streptophyta</taxon>
        <taxon>Embryophyta</taxon>
        <taxon>Tracheophyta</taxon>
        <taxon>Spermatophyta</taxon>
        <taxon>Magnoliopsida</taxon>
        <taxon>eudicotyledons</taxon>
        <taxon>Gunneridae</taxon>
        <taxon>Pentapetalae</taxon>
        <taxon>rosids</taxon>
        <taxon>fabids</taxon>
        <taxon>Fabales</taxon>
        <taxon>Fabaceae</taxon>
        <taxon>Papilionoideae</taxon>
        <taxon>50 kb inversion clade</taxon>
        <taxon>NPAAA clade</taxon>
        <taxon>Hologalegina</taxon>
        <taxon>IRL clade</taxon>
        <taxon>Trifolieae</taxon>
        <taxon>Trifolium</taxon>
    </lineage>
</organism>
<keyword evidence="4" id="KW-1185">Reference proteome</keyword>
<keyword evidence="2" id="KW-0041">Annexin</keyword>
<dbReference type="GO" id="GO:0005544">
    <property type="term" value="F:calcium-dependent phospholipid binding"/>
    <property type="evidence" value="ECO:0007669"/>
    <property type="project" value="InterPro"/>
</dbReference>
<reference evidence="3 4" key="1">
    <citation type="journal article" date="2018" name="Front. Plant Sci.">
        <title>Red Clover (Trifolium pratense) and Zigzag Clover (T. medium) - A Picture of Genomic Similarities and Differences.</title>
        <authorList>
            <person name="Dluhosova J."/>
            <person name="Istvanek J."/>
            <person name="Nedelnik J."/>
            <person name="Repkova J."/>
        </authorList>
    </citation>
    <scope>NUCLEOTIDE SEQUENCE [LARGE SCALE GENOMIC DNA]</scope>
    <source>
        <strain evidence="4">cv. 10/8</strain>
        <tissue evidence="3">Leaf</tissue>
    </source>
</reference>
<dbReference type="AlphaFoldDB" id="A0A392PXJ1"/>
<evidence type="ECO:0000256" key="2">
    <source>
        <dbReference type="ARBA" id="ARBA00023216"/>
    </source>
</evidence>
<dbReference type="GO" id="GO:0009408">
    <property type="term" value="P:response to heat"/>
    <property type="evidence" value="ECO:0007669"/>
    <property type="project" value="TreeGrafter"/>
</dbReference>
<dbReference type="GO" id="GO:0001786">
    <property type="term" value="F:phosphatidylserine binding"/>
    <property type="evidence" value="ECO:0007669"/>
    <property type="project" value="TreeGrafter"/>
</dbReference>
<accession>A0A392PXJ1</accession>
<dbReference type="SUPFAM" id="SSF47874">
    <property type="entry name" value="Annexin"/>
    <property type="match status" value="1"/>
</dbReference>
<dbReference type="EMBL" id="LXQA010100471">
    <property type="protein sequence ID" value="MCI16352.1"/>
    <property type="molecule type" value="Genomic_DNA"/>
</dbReference>
<dbReference type="GO" id="GO:0005509">
    <property type="term" value="F:calcium ion binding"/>
    <property type="evidence" value="ECO:0007669"/>
    <property type="project" value="InterPro"/>
</dbReference>
<keyword evidence="1" id="KW-0677">Repeat</keyword>
<dbReference type="InterPro" id="IPR018502">
    <property type="entry name" value="Annexin_repeat"/>
</dbReference>
<protein>
    <submittedName>
        <fullName evidence="3">Annexin-like protein RJ4-like</fullName>
    </submittedName>
</protein>
<name>A0A392PXJ1_9FABA</name>
<comment type="caution">
    <text evidence="3">The sequence shown here is derived from an EMBL/GenBank/DDBJ whole genome shotgun (WGS) entry which is preliminary data.</text>
</comment>
<dbReference type="GO" id="GO:0009409">
    <property type="term" value="P:response to cold"/>
    <property type="evidence" value="ECO:0007669"/>
    <property type="project" value="TreeGrafter"/>
</dbReference>
<evidence type="ECO:0000256" key="1">
    <source>
        <dbReference type="ARBA" id="ARBA00022737"/>
    </source>
</evidence>
<proteinExistence type="predicted"/>
<sequence>VISHALGDLVNEEEALSRVIVTRAEKDLKEIKEVFAKRNNATIHEIVDRKTWGNYKAFLLALLAKE</sequence>
<dbReference type="SMART" id="SM00335">
    <property type="entry name" value="ANX"/>
    <property type="match status" value="1"/>
</dbReference>
<dbReference type="GO" id="GO:0005737">
    <property type="term" value="C:cytoplasm"/>
    <property type="evidence" value="ECO:0007669"/>
    <property type="project" value="TreeGrafter"/>
</dbReference>
<dbReference type="PANTHER" id="PTHR10502:SF193">
    <property type="entry name" value="ANNEXIN D8"/>
    <property type="match status" value="1"/>
</dbReference>
<dbReference type="GO" id="GO:0005886">
    <property type="term" value="C:plasma membrane"/>
    <property type="evidence" value="ECO:0007669"/>
    <property type="project" value="TreeGrafter"/>
</dbReference>
<dbReference type="Proteomes" id="UP000265520">
    <property type="component" value="Unassembled WGS sequence"/>
</dbReference>
<feature type="non-terminal residue" evidence="3">
    <location>
        <position position="1"/>
    </location>
</feature>
<dbReference type="InterPro" id="IPR037104">
    <property type="entry name" value="Annexin_sf"/>
</dbReference>
<dbReference type="Gene3D" id="1.10.220.10">
    <property type="entry name" value="Annexin"/>
    <property type="match status" value="1"/>
</dbReference>
<evidence type="ECO:0000313" key="3">
    <source>
        <dbReference type="EMBL" id="MCI16352.1"/>
    </source>
</evidence>
<dbReference type="Pfam" id="PF00191">
    <property type="entry name" value="Annexin"/>
    <property type="match status" value="1"/>
</dbReference>